<dbReference type="Pfam" id="PF03720">
    <property type="entry name" value="UDPG_MGDP_dh_C"/>
    <property type="match status" value="1"/>
</dbReference>
<dbReference type="InterPro" id="IPR017476">
    <property type="entry name" value="UDP-Glc/GDP-Man"/>
</dbReference>
<dbReference type="InterPro" id="IPR036220">
    <property type="entry name" value="UDP-Glc/GDP-Man_DH_C_sf"/>
</dbReference>
<accession>A0A4R4SYP1</accession>
<comment type="caution">
    <text evidence="5">The sequence shown here is derived from an EMBL/GenBank/DDBJ whole genome shotgun (WGS) entry which is preliminary data.</text>
</comment>
<reference evidence="5 6" key="1">
    <citation type="submission" date="2019-03" db="EMBL/GenBank/DDBJ databases">
        <title>Draft genome sequences of novel Actinobacteria.</title>
        <authorList>
            <person name="Sahin N."/>
            <person name="Ay H."/>
            <person name="Saygin H."/>
        </authorList>
    </citation>
    <scope>NUCLEOTIDE SEQUENCE [LARGE SCALE GENOMIC DNA]</scope>
    <source>
        <strain evidence="5 6">DSM 41900</strain>
    </source>
</reference>
<proteinExistence type="inferred from homology"/>
<dbReference type="InterPro" id="IPR008927">
    <property type="entry name" value="6-PGluconate_DH-like_C_sf"/>
</dbReference>
<dbReference type="PIRSF" id="PIRSF500136">
    <property type="entry name" value="UDP_ManNAc_DH"/>
    <property type="match status" value="1"/>
</dbReference>
<dbReference type="OrthoDB" id="5193947at2"/>
<dbReference type="GO" id="GO:0016628">
    <property type="term" value="F:oxidoreductase activity, acting on the CH-CH group of donors, NAD or NADP as acceptor"/>
    <property type="evidence" value="ECO:0007669"/>
    <property type="project" value="InterPro"/>
</dbReference>
<dbReference type="Pfam" id="PF03721">
    <property type="entry name" value="UDPG_MGDP_dh_N"/>
    <property type="match status" value="1"/>
</dbReference>
<dbReference type="EMBL" id="SMKI01000411">
    <property type="protein sequence ID" value="TDC67642.1"/>
    <property type="molecule type" value="Genomic_DNA"/>
</dbReference>
<dbReference type="GO" id="GO:0000271">
    <property type="term" value="P:polysaccharide biosynthetic process"/>
    <property type="evidence" value="ECO:0007669"/>
    <property type="project" value="InterPro"/>
</dbReference>
<dbReference type="SMART" id="SM00984">
    <property type="entry name" value="UDPG_MGDP_dh_C"/>
    <property type="match status" value="1"/>
</dbReference>
<keyword evidence="1" id="KW-0560">Oxidoreductase</keyword>
<keyword evidence="6" id="KW-1185">Reference proteome</keyword>
<dbReference type="InterPro" id="IPR028359">
    <property type="entry name" value="UDP_ManNAc/GlcNAc_DH"/>
</dbReference>
<dbReference type="AlphaFoldDB" id="A0A4R4SYP1"/>
<gene>
    <name evidence="5" type="ORF">E1283_28510</name>
</gene>
<dbReference type="PANTHER" id="PTHR43491:SF1">
    <property type="entry name" value="UDP-N-ACETYL-D-MANNOSAMINE DEHYDROGENASE"/>
    <property type="match status" value="1"/>
</dbReference>
<dbReference type="SUPFAM" id="SSF52413">
    <property type="entry name" value="UDP-glucose/GDP-mannose dehydrogenase C-terminal domain"/>
    <property type="match status" value="1"/>
</dbReference>
<dbReference type="GO" id="GO:0051287">
    <property type="term" value="F:NAD binding"/>
    <property type="evidence" value="ECO:0007669"/>
    <property type="project" value="InterPro"/>
</dbReference>
<protein>
    <submittedName>
        <fullName evidence="5">Nucleotide sugar dehydrogenase</fullName>
    </submittedName>
</protein>
<dbReference type="InterPro" id="IPR014026">
    <property type="entry name" value="UDP-Glc/GDP-Man_DH_dimer"/>
</dbReference>
<evidence type="ECO:0000256" key="3">
    <source>
        <dbReference type="PIRNR" id="PIRNR000124"/>
    </source>
</evidence>
<evidence type="ECO:0000259" key="4">
    <source>
        <dbReference type="SMART" id="SM00984"/>
    </source>
</evidence>
<dbReference type="GO" id="GO:0016616">
    <property type="term" value="F:oxidoreductase activity, acting on the CH-OH group of donors, NAD or NADP as acceptor"/>
    <property type="evidence" value="ECO:0007669"/>
    <property type="project" value="InterPro"/>
</dbReference>
<evidence type="ECO:0000256" key="2">
    <source>
        <dbReference type="ARBA" id="ARBA00023027"/>
    </source>
</evidence>
<evidence type="ECO:0000256" key="1">
    <source>
        <dbReference type="ARBA" id="ARBA00023002"/>
    </source>
</evidence>
<comment type="similarity">
    <text evidence="3">Belongs to the UDP-glucose/GDP-mannose dehydrogenase family.</text>
</comment>
<dbReference type="SUPFAM" id="SSF51735">
    <property type="entry name" value="NAD(P)-binding Rossmann-fold domains"/>
    <property type="match status" value="1"/>
</dbReference>
<organism evidence="5 6">
    <name type="scientific">Streptomyces hainanensis</name>
    <dbReference type="NCBI Taxonomy" id="402648"/>
    <lineage>
        <taxon>Bacteria</taxon>
        <taxon>Bacillati</taxon>
        <taxon>Actinomycetota</taxon>
        <taxon>Actinomycetes</taxon>
        <taxon>Kitasatosporales</taxon>
        <taxon>Streptomycetaceae</taxon>
        <taxon>Streptomyces</taxon>
    </lineage>
</organism>
<dbReference type="PANTHER" id="PTHR43491">
    <property type="entry name" value="UDP-N-ACETYL-D-MANNOSAMINE DEHYDROGENASE"/>
    <property type="match status" value="1"/>
</dbReference>
<dbReference type="RefSeq" id="WP_132821051.1">
    <property type="nucleotide sequence ID" value="NZ_SMKI01000411.1"/>
</dbReference>
<dbReference type="NCBIfam" id="TIGR03026">
    <property type="entry name" value="NDP-sugDHase"/>
    <property type="match status" value="1"/>
</dbReference>
<keyword evidence="2" id="KW-0520">NAD</keyword>
<dbReference type="Gene3D" id="3.40.50.720">
    <property type="entry name" value="NAD(P)-binding Rossmann-like Domain"/>
    <property type="match status" value="2"/>
</dbReference>
<evidence type="ECO:0000313" key="6">
    <source>
        <dbReference type="Proteomes" id="UP000295345"/>
    </source>
</evidence>
<feature type="domain" description="UDP-glucose/GDP-mannose dehydrogenase C-terminal" evidence="4">
    <location>
        <begin position="317"/>
        <end position="412"/>
    </location>
</feature>
<dbReference type="InterPro" id="IPR014027">
    <property type="entry name" value="UDP-Glc/GDP-Man_DH_C"/>
</dbReference>
<sequence>MHVVVAGQGYVGLPLAVRAAEAGHRVVGYDVDPDRVQRIATGHSYVDDVASARLRAALDSGAYSVTSDAAALAGFDIAVITVPTPLRDGVPDVTYIESCADTLGAHLRPGATVVLESTTYPGTTEELMAPTLEKASGLTAGADFHVGFSPERIDPGNKEWPFEKTPKVVSGIDVASLDVVRDFYDGLVETTVPVSGTRVAELAKLIENIFRHVNIALINEIAMLARPLGVNVWEAIDAAASKPFGFMRFTPGPGVGGHCLPIDPSFLSWKVERALGVPFRFVELANDVNNHMPDYVVRRLTEAFNTRRMAVRGSRVLLLGLAYKADISDARESPSARVAELLLDLGAAVRGADPHLVDDTRTDTRLIRVEATPEEIAASDAVVLLADHAQFDYETIIEYAPYVLDCRNRLSGVNVDVL</sequence>
<dbReference type="Proteomes" id="UP000295345">
    <property type="component" value="Unassembled WGS sequence"/>
</dbReference>
<dbReference type="SUPFAM" id="SSF48179">
    <property type="entry name" value="6-phosphogluconate dehydrogenase C-terminal domain-like"/>
    <property type="match status" value="1"/>
</dbReference>
<name>A0A4R4SYP1_9ACTN</name>
<dbReference type="PIRSF" id="PIRSF000124">
    <property type="entry name" value="UDPglc_GDPman_dh"/>
    <property type="match status" value="1"/>
</dbReference>
<dbReference type="Pfam" id="PF00984">
    <property type="entry name" value="UDPG_MGDP_dh"/>
    <property type="match status" value="1"/>
</dbReference>
<evidence type="ECO:0000313" key="5">
    <source>
        <dbReference type="EMBL" id="TDC67642.1"/>
    </source>
</evidence>
<dbReference type="InterPro" id="IPR036291">
    <property type="entry name" value="NAD(P)-bd_dom_sf"/>
</dbReference>
<dbReference type="InterPro" id="IPR001732">
    <property type="entry name" value="UDP-Glc/GDP-Man_DH_N"/>
</dbReference>